<organism evidence="2 3">
    <name type="scientific">Microbacterium gallinarum</name>
    <dbReference type="NCBI Taxonomy" id="2762209"/>
    <lineage>
        <taxon>Bacteria</taxon>
        <taxon>Bacillati</taxon>
        <taxon>Actinomycetota</taxon>
        <taxon>Actinomycetes</taxon>
        <taxon>Micrococcales</taxon>
        <taxon>Microbacteriaceae</taxon>
        <taxon>Microbacterium</taxon>
    </lineage>
</organism>
<dbReference type="Pfam" id="PF10067">
    <property type="entry name" value="DUF2306"/>
    <property type="match status" value="1"/>
</dbReference>
<evidence type="ECO:0000313" key="2">
    <source>
        <dbReference type="EMBL" id="MBD8022647.1"/>
    </source>
</evidence>
<reference evidence="2 3" key="1">
    <citation type="submission" date="2020-08" db="EMBL/GenBank/DDBJ databases">
        <title>A Genomic Blueprint of the Chicken Gut Microbiome.</title>
        <authorList>
            <person name="Gilroy R."/>
            <person name="Ravi A."/>
            <person name="Getino M."/>
            <person name="Pursley I."/>
            <person name="Horton D.L."/>
            <person name="Alikhan N.-F."/>
            <person name="Baker D."/>
            <person name="Gharbi K."/>
            <person name="Hall N."/>
            <person name="Watson M."/>
            <person name="Adriaenssens E.M."/>
            <person name="Foster-Nyarko E."/>
            <person name="Jarju S."/>
            <person name="Secka A."/>
            <person name="Antonio M."/>
            <person name="Oren A."/>
            <person name="Chaudhuri R."/>
            <person name="La Ragione R.M."/>
            <person name="Hildebrand F."/>
            <person name="Pallen M.J."/>
        </authorList>
    </citation>
    <scope>NUCLEOTIDE SEQUENCE [LARGE SCALE GENOMIC DNA]</scope>
    <source>
        <strain evidence="2 3">Sa1CUA4</strain>
    </source>
</reference>
<feature type="transmembrane region" description="Helical" evidence="1">
    <location>
        <begin position="153"/>
        <end position="171"/>
    </location>
</feature>
<feature type="transmembrane region" description="Helical" evidence="1">
    <location>
        <begin position="183"/>
        <end position="202"/>
    </location>
</feature>
<name>A0ABR8X0I3_9MICO</name>
<proteinExistence type="predicted"/>
<comment type="caution">
    <text evidence="2">The sequence shown here is derived from an EMBL/GenBank/DDBJ whole genome shotgun (WGS) entry which is preliminary data.</text>
</comment>
<feature type="transmembrane region" description="Helical" evidence="1">
    <location>
        <begin position="120"/>
        <end position="141"/>
    </location>
</feature>
<dbReference type="InterPro" id="IPR018750">
    <property type="entry name" value="DUF2306_membrane"/>
</dbReference>
<feature type="transmembrane region" description="Helical" evidence="1">
    <location>
        <begin position="53"/>
        <end position="75"/>
    </location>
</feature>
<gene>
    <name evidence="2" type="ORF">H9622_03455</name>
</gene>
<dbReference type="Proteomes" id="UP000602532">
    <property type="component" value="Unassembled WGS sequence"/>
</dbReference>
<dbReference type="EMBL" id="JACSPM010000001">
    <property type="protein sequence ID" value="MBD8022647.1"/>
    <property type="molecule type" value="Genomic_DNA"/>
</dbReference>
<sequence length="221" mass="22823">MRETPRARLGGRLLPVALMSFGLLPLLANAVRRLAEAAGAPGSGAGGGGGVSLPVVAHVIGATVFVVLGALQFSASLRSRRPAWHRVAGRLAAVGAVLAAASGVWLAFDALEDDGALLFTFRLVAAAGMGAFIVLGVVAILRRRLRRHRAWMIRAYAIGLGAATQLFTLGFGEELIGTGQVGVALLNAGGWAINLAVAEWVIRRAPRSVARPVADLAGVVR</sequence>
<keyword evidence="1" id="KW-0472">Membrane</keyword>
<evidence type="ECO:0000313" key="3">
    <source>
        <dbReference type="Proteomes" id="UP000602532"/>
    </source>
</evidence>
<keyword evidence="1" id="KW-1133">Transmembrane helix</keyword>
<protein>
    <submittedName>
        <fullName evidence="2">DUF2306 domain-containing protein</fullName>
    </submittedName>
</protein>
<accession>A0ABR8X0I3</accession>
<evidence type="ECO:0000256" key="1">
    <source>
        <dbReference type="SAM" id="Phobius"/>
    </source>
</evidence>
<keyword evidence="1" id="KW-0812">Transmembrane</keyword>
<keyword evidence="3" id="KW-1185">Reference proteome</keyword>
<feature type="transmembrane region" description="Helical" evidence="1">
    <location>
        <begin position="87"/>
        <end position="108"/>
    </location>
</feature>